<dbReference type="EMBL" id="AP004999">
    <property type="protein sequence ID" value="BAD23130.1"/>
    <property type="molecule type" value="Genomic_DNA"/>
</dbReference>
<reference evidence="3" key="1">
    <citation type="journal article" date="2005" name="Nature">
        <title>The map-based sequence of the rice genome.</title>
        <authorList>
            <consortium name="International rice genome sequencing project (IRGSP)"/>
            <person name="Matsumoto T."/>
            <person name="Wu J."/>
            <person name="Kanamori H."/>
            <person name="Katayose Y."/>
            <person name="Fujisawa M."/>
            <person name="Namiki N."/>
            <person name="Mizuno H."/>
            <person name="Yamamoto K."/>
            <person name="Antonio B.A."/>
            <person name="Baba T."/>
            <person name="Sakata K."/>
            <person name="Nagamura Y."/>
            <person name="Aoki H."/>
            <person name="Arikawa K."/>
            <person name="Arita K."/>
            <person name="Bito T."/>
            <person name="Chiden Y."/>
            <person name="Fujitsuka N."/>
            <person name="Fukunaka R."/>
            <person name="Hamada M."/>
            <person name="Harada C."/>
            <person name="Hayashi A."/>
            <person name="Hijishita S."/>
            <person name="Honda M."/>
            <person name="Hosokawa S."/>
            <person name="Ichikawa Y."/>
            <person name="Idonuma A."/>
            <person name="Iijima M."/>
            <person name="Ikeda M."/>
            <person name="Ikeno M."/>
            <person name="Ito K."/>
            <person name="Ito S."/>
            <person name="Ito T."/>
            <person name="Ito Y."/>
            <person name="Ito Y."/>
            <person name="Iwabuchi A."/>
            <person name="Kamiya K."/>
            <person name="Karasawa W."/>
            <person name="Kurita K."/>
            <person name="Katagiri S."/>
            <person name="Kikuta A."/>
            <person name="Kobayashi H."/>
            <person name="Kobayashi N."/>
            <person name="Machita K."/>
            <person name="Maehara T."/>
            <person name="Masukawa M."/>
            <person name="Mizubayashi T."/>
            <person name="Mukai Y."/>
            <person name="Nagasaki H."/>
            <person name="Nagata Y."/>
            <person name="Naito S."/>
            <person name="Nakashima M."/>
            <person name="Nakama Y."/>
            <person name="Nakamichi Y."/>
            <person name="Nakamura M."/>
            <person name="Meguro A."/>
            <person name="Negishi M."/>
            <person name="Ohta I."/>
            <person name="Ohta T."/>
            <person name="Okamoto M."/>
            <person name="Ono N."/>
            <person name="Saji S."/>
            <person name="Sakaguchi M."/>
            <person name="Sakai K."/>
            <person name="Shibata M."/>
            <person name="Shimokawa T."/>
            <person name="Song J."/>
            <person name="Takazaki Y."/>
            <person name="Terasawa K."/>
            <person name="Tsugane M."/>
            <person name="Tsuji K."/>
            <person name="Ueda S."/>
            <person name="Waki K."/>
            <person name="Yamagata H."/>
            <person name="Yamamoto M."/>
            <person name="Yamamoto S."/>
            <person name="Yamane H."/>
            <person name="Yoshiki S."/>
            <person name="Yoshihara R."/>
            <person name="Yukawa K."/>
            <person name="Zhong H."/>
            <person name="Yano M."/>
            <person name="Yuan Q."/>
            <person name="Ouyang S."/>
            <person name="Liu J."/>
            <person name="Jones K.M."/>
            <person name="Gansberger K."/>
            <person name="Moffat K."/>
            <person name="Hill J."/>
            <person name="Bera J."/>
            <person name="Fadrosh D."/>
            <person name="Jin S."/>
            <person name="Johri S."/>
            <person name="Kim M."/>
            <person name="Overton L."/>
            <person name="Reardon M."/>
            <person name="Tsitrin T."/>
            <person name="Vuong H."/>
            <person name="Weaver B."/>
            <person name="Ciecko A."/>
            <person name="Tallon L."/>
            <person name="Jackson J."/>
            <person name="Pai G."/>
            <person name="Aken S.V."/>
            <person name="Utterback T."/>
            <person name="Reidmuller S."/>
            <person name="Feldblyum T."/>
            <person name="Hsiao J."/>
            <person name="Zismann V."/>
            <person name="Iobst S."/>
            <person name="de Vazeille A.R."/>
            <person name="Buell C.R."/>
            <person name="Ying K."/>
            <person name="Li Y."/>
            <person name="Lu T."/>
            <person name="Huang Y."/>
            <person name="Zhao Q."/>
            <person name="Feng Q."/>
            <person name="Zhang L."/>
            <person name="Zhu J."/>
            <person name="Weng Q."/>
            <person name="Mu J."/>
            <person name="Lu Y."/>
            <person name="Fan D."/>
            <person name="Liu Y."/>
            <person name="Guan J."/>
            <person name="Zhang Y."/>
            <person name="Yu S."/>
            <person name="Liu X."/>
            <person name="Zhang Y."/>
            <person name="Hong G."/>
            <person name="Han B."/>
            <person name="Choisne N."/>
            <person name="Demange N."/>
            <person name="Orjeda G."/>
            <person name="Samain S."/>
            <person name="Cattolico L."/>
            <person name="Pelletier E."/>
            <person name="Couloux A."/>
            <person name="Segurens B."/>
            <person name="Wincker P."/>
            <person name="D'Hont A."/>
            <person name="Scarpelli C."/>
            <person name="Weissenbach J."/>
            <person name="Salanoubat M."/>
            <person name="Quetier F."/>
            <person name="Yu Y."/>
            <person name="Kim H.R."/>
            <person name="Rambo T."/>
            <person name="Currie J."/>
            <person name="Collura K."/>
            <person name="Luo M."/>
            <person name="Yang T."/>
            <person name="Ammiraju J.S.S."/>
            <person name="Engler F."/>
            <person name="Soderlund C."/>
            <person name="Wing R.A."/>
            <person name="Palmer L.E."/>
            <person name="de la Bastide M."/>
            <person name="Spiegel L."/>
            <person name="Nascimento L."/>
            <person name="Zutavern T."/>
            <person name="O'Shaughnessy A."/>
            <person name="Dike S."/>
            <person name="Dedhia N."/>
            <person name="Preston R."/>
            <person name="Balija V."/>
            <person name="McCombie W.R."/>
            <person name="Chow T."/>
            <person name="Chen H."/>
            <person name="Chung M."/>
            <person name="Chen C."/>
            <person name="Shaw J."/>
            <person name="Wu H."/>
            <person name="Hsiao K."/>
            <person name="Chao Y."/>
            <person name="Chu M."/>
            <person name="Cheng C."/>
            <person name="Hour A."/>
            <person name="Lee P."/>
            <person name="Lin S."/>
            <person name="Lin Y."/>
            <person name="Liou J."/>
            <person name="Liu S."/>
            <person name="Hsing Y."/>
            <person name="Raghuvanshi S."/>
            <person name="Mohanty A."/>
            <person name="Bharti A.K."/>
            <person name="Gaur A."/>
            <person name="Gupta V."/>
            <person name="Kumar D."/>
            <person name="Ravi V."/>
            <person name="Vij S."/>
            <person name="Kapur A."/>
            <person name="Khurana P."/>
            <person name="Khurana P."/>
            <person name="Khurana J.P."/>
            <person name="Tyagi A.K."/>
            <person name="Gaikwad K."/>
            <person name="Singh A."/>
            <person name="Dalal V."/>
            <person name="Srivastava S."/>
            <person name="Dixit A."/>
            <person name="Pal A.K."/>
            <person name="Ghazi I.A."/>
            <person name="Yadav M."/>
            <person name="Pandit A."/>
            <person name="Bhargava A."/>
            <person name="Sureshbabu K."/>
            <person name="Batra K."/>
            <person name="Sharma T.R."/>
            <person name="Mohapatra T."/>
            <person name="Singh N.K."/>
            <person name="Messing J."/>
            <person name="Nelson A.B."/>
            <person name="Fuks G."/>
            <person name="Kavchok S."/>
            <person name="Keizer G."/>
            <person name="Linton E."/>
            <person name="Llaca V."/>
            <person name="Song R."/>
            <person name="Tanyolac B."/>
            <person name="Young S."/>
            <person name="Ho-Il K."/>
            <person name="Hahn J.H."/>
            <person name="Sangsakoo G."/>
            <person name="Vanavichit A."/>
            <person name="de Mattos Luiz.A.T."/>
            <person name="Zimmer P.D."/>
            <person name="Malone G."/>
            <person name="Dellagostin O."/>
            <person name="de Oliveira A.C."/>
            <person name="Bevan M."/>
            <person name="Bancroft I."/>
            <person name="Minx P."/>
            <person name="Cordum H."/>
            <person name="Wilson R."/>
            <person name="Cheng Z."/>
            <person name="Jin W."/>
            <person name="Jiang J."/>
            <person name="Leong S.A."/>
            <person name="Iwama H."/>
            <person name="Gojobori T."/>
            <person name="Itoh T."/>
            <person name="Niimura Y."/>
            <person name="Fujii Y."/>
            <person name="Habara T."/>
            <person name="Sakai H."/>
            <person name="Sato Y."/>
            <person name="Wilson G."/>
            <person name="Kumar K."/>
            <person name="McCouch S."/>
            <person name="Juretic N."/>
            <person name="Hoen D."/>
            <person name="Wright S."/>
            <person name="Bruskiewich R."/>
            <person name="Bureau T."/>
            <person name="Miyao A."/>
            <person name="Hirochika H."/>
            <person name="Nishikawa T."/>
            <person name="Kadowaki K."/>
            <person name="Sugiura M."/>
            <person name="Burr B."/>
            <person name="Sasaki T."/>
        </authorList>
    </citation>
    <scope>NUCLEOTIDE SEQUENCE [LARGE SCALE GENOMIC DNA]</scope>
    <source>
        <strain evidence="3">cv. Nipponbare</strain>
    </source>
</reference>
<evidence type="ECO:0000256" key="1">
    <source>
        <dbReference type="SAM" id="MobiDB-lite"/>
    </source>
</evidence>
<sequence>MACVISGVGRKCRSEGAEAVRYVKAWKSMSRWCRRVRRGPAPARRRQVPAKGRRRCSCVGEAAPVGIGILTGGKPTAAAARRSHRRNPARRRAVVSKRPAQVSGGVFGGGTEETMRRRGLLGSVAGGGAAAETALGAGRWRARAGNE</sequence>
<gene>
    <name evidence="2" type="primary">P0040H05.7</name>
</gene>
<proteinExistence type="predicted"/>
<evidence type="ECO:0000313" key="2">
    <source>
        <dbReference type="EMBL" id="BAD23130.1"/>
    </source>
</evidence>
<accession>Q6K6R9</accession>
<evidence type="ECO:0000313" key="3">
    <source>
        <dbReference type="Proteomes" id="UP000000763"/>
    </source>
</evidence>
<feature type="region of interest" description="Disordered" evidence="1">
    <location>
        <begin position="74"/>
        <end position="112"/>
    </location>
</feature>
<dbReference type="AlphaFoldDB" id="Q6K6R9"/>
<reference evidence="3" key="2">
    <citation type="journal article" date="2008" name="Nucleic Acids Res.">
        <title>The rice annotation project database (RAP-DB): 2008 update.</title>
        <authorList>
            <consortium name="The rice annotation project (RAP)"/>
        </authorList>
    </citation>
    <scope>GENOME REANNOTATION</scope>
    <source>
        <strain evidence="3">cv. Nipponbare</strain>
    </source>
</reference>
<name>Q6K6R9_ORYSJ</name>
<organism evidence="2 3">
    <name type="scientific">Oryza sativa subsp. japonica</name>
    <name type="common">Rice</name>
    <dbReference type="NCBI Taxonomy" id="39947"/>
    <lineage>
        <taxon>Eukaryota</taxon>
        <taxon>Viridiplantae</taxon>
        <taxon>Streptophyta</taxon>
        <taxon>Embryophyta</taxon>
        <taxon>Tracheophyta</taxon>
        <taxon>Spermatophyta</taxon>
        <taxon>Magnoliopsida</taxon>
        <taxon>Liliopsida</taxon>
        <taxon>Poales</taxon>
        <taxon>Poaceae</taxon>
        <taxon>BOP clade</taxon>
        <taxon>Oryzoideae</taxon>
        <taxon>Oryzeae</taxon>
        <taxon>Oryzinae</taxon>
        <taxon>Oryza</taxon>
        <taxon>Oryza sativa</taxon>
    </lineage>
</organism>
<feature type="compositionally biased region" description="Basic residues" evidence="1">
    <location>
        <begin position="81"/>
        <end position="95"/>
    </location>
</feature>
<protein>
    <submittedName>
        <fullName evidence="2">Uncharacterized protein</fullName>
    </submittedName>
</protein>
<dbReference type="Proteomes" id="UP000000763">
    <property type="component" value="Chromosome 2"/>
</dbReference>